<dbReference type="GO" id="GO:0009307">
    <property type="term" value="P:DNA restriction-modification system"/>
    <property type="evidence" value="ECO:0007669"/>
    <property type="project" value="UniProtKB-KW"/>
</dbReference>
<dbReference type="Gene3D" id="3.40.50.150">
    <property type="entry name" value="Vaccinia Virus protein VP39"/>
    <property type="match status" value="1"/>
</dbReference>
<dbReference type="InterPro" id="IPR001091">
    <property type="entry name" value="RM_Methyltransferase"/>
</dbReference>
<evidence type="ECO:0000256" key="1">
    <source>
        <dbReference type="ARBA" id="ARBA00010203"/>
    </source>
</evidence>
<dbReference type="GO" id="GO:0015667">
    <property type="term" value="F:site-specific DNA-methyltransferase (cytosine-N4-specific) activity"/>
    <property type="evidence" value="ECO:0007669"/>
    <property type="project" value="UniProtKB-EC"/>
</dbReference>
<keyword evidence="7" id="KW-0238">DNA-binding</keyword>
<evidence type="ECO:0000256" key="4">
    <source>
        <dbReference type="ARBA" id="ARBA00022679"/>
    </source>
</evidence>
<evidence type="ECO:0000256" key="3">
    <source>
        <dbReference type="ARBA" id="ARBA00022603"/>
    </source>
</evidence>
<dbReference type="GO" id="GO:0003677">
    <property type="term" value="F:DNA binding"/>
    <property type="evidence" value="ECO:0007669"/>
    <property type="project" value="UniProtKB-KW"/>
</dbReference>
<keyword evidence="6" id="KW-0680">Restriction system</keyword>
<keyword evidence="4" id="KW-0808">Transferase</keyword>
<feature type="domain" description="DNA methylase N-4/N-6" evidence="9">
    <location>
        <begin position="22"/>
        <end position="283"/>
    </location>
</feature>
<feature type="domain" description="DNA methylase N-4/N-6" evidence="9">
    <location>
        <begin position="351"/>
        <end position="389"/>
    </location>
</feature>
<dbReference type="InterPro" id="IPR029063">
    <property type="entry name" value="SAM-dependent_MTases_sf"/>
</dbReference>
<evidence type="ECO:0000256" key="7">
    <source>
        <dbReference type="ARBA" id="ARBA00023125"/>
    </source>
</evidence>
<dbReference type="PROSITE" id="PS00093">
    <property type="entry name" value="N4_MTASE"/>
    <property type="match status" value="1"/>
</dbReference>
<dbReference type="GO" id="GO:0008170">
    <property type="term" value="F:N-methyltransferase activity"/>
    <property type="evidence" value="ECO:0007669"/>
    <property type="project" value="InterPro"/>
</dbReference>
<dbReference type="PRINTS" id="PR00508">
    <property type="entry name" value="S21N4MTFRASE"/>
</dbReference>
<keyword evidence="11" id="KW-1185">Reference proteome</keyword>
<comment type="catalytic activity">
    <reaction evidence="8">
        <text>a 2'-deoxycytidine in DNA + S-adenosyl-L-methionine = an N(4)-methyl-2'-deoxycytidine in DNA + S-adenosyl-L-homocysteine + H(+)</text>
        <dbReference type="Rhea" id="RHEA:16857"/>
        <dbReference type="Rhea" id="RHEA-COMP:11369"/>
        <dbReference type="Rhea" id="RHEA-COMP:13674"/>
        <dbReference type="ChEBI" id="CHEBI:15378"/>
        <dbReference type="ChEBI" id="CHEBI:57856"/>
        <dbReference type="ChEBI" id="CHEBI:59789"/>
        <dbReference type="ChEBI" id="CHEBI:85452"/>
        <dbReference type="ChEBI" id="CHEBI:137933"/>
        <dbReference type="EC" id="2.1.1.113"/>
    </reaction>
</comment>
<sequence>MKHTIICGHVLDVLKKLPDESVDTVITSPPYWSLRSYLPDDHPDKAKEIGLEPTLDLYIEHLLDVMRELKRILKKTGVIFWNHGDCYGGTGTGHKSEHYPKGHKLRYKGKSAAEFYADITKEGVKSKCMALQNERFIIRCIDELGFILRDRVIWTKRLWISKTNSTIGSSMPTSAKDRCSFSYEPVYVLTKSPRYYWDQDAIRTPLKAATKERVKHAYNPTKGDVQGAVKHTGAQHFAERVNQGELTGANRPNVWFINLEPSSLPHYAAFPTRLVSSCLLAGCPRYVCRKCGRPKIKEFETIQLEPRENKRNKKPREDMGVVMQEVPEKGWLTAKRFLGWKGYDCNAGYDSGVVMDIFAGTGTVGVVAEQMGFNSIQIDLNKEYCEIAYQRLKPLVAQTKLGREPSVIERIGF</sequence>
<keyword evidence="3" id="KW-0489">Methyltransferase</keyword>
<dbReference type="EC" id="2.1.1.113" evidence="2"/>
<protein>
    <recommendedName>
        <fullName evidence="2">site-specific DNA-methyltransferase (cytosine-N(4)-specific)</fullName>
        <ecNumber evidence="2">2.1.1.113</ecNumber>
    </recommendedName>
</protein>
<accession>A0A9E9A5P0</accession>
<dbReference type="InterPro" id="IPR002941">
    <property type="entry name" value="DNA_methylase_N4/N6"/>
</dbReference>
<dbReference type="Pfam" id="PF01555">
    <property type="entry name" value="N6_N4_Mtase"/>
    <property type="match status" value="2"/>
</dbReference>
<evidence type="ECO:0000256" key="5">
    <source>
        <dbReference type="ARBA" id="ARBA00022691"/>
    </source>
</evidence>
<dbReference type="GO" id="GO:0032259">
    <property type="term" value="P:methylation"/>
    <property type="evidence" value="ECO:0007669"/>
    <property type="project" value="UniProtKB-KW"/>
</dbReference>
<evidence type="ECO:0000256" key="2">
    <source>
        <dbReference type="ARBA" id="ARBA00012185"/>
    </source>
</evidence>
<comment type="similarity">
    <text evidence="1">Belongs to the N(4)/N(6)-methyltransferase family. N(4) subfamily.</text>
</comment>
<keyword evidence="5" id="KW-0949">S-adenosyl-L-methionine</keyword>
<organism evidence="10 11">
    <name type="scientific">Methanophagales virus GBV301</name>
    <dbReference type="NCBI Taxonomy" id="2999280"/>
    <lineage>
        <taxon>Viruses</taxon>
        <taxon>Duplodnaviria</taxon>
        <taxon>Heunggongvirae</taxon>
        <taxon>Uroviricota</taxon>
        <taxon>Caudoviricetes</taxon>
        <taxon>Nakonvirales</taxon>
        <taxon>Ekchuahviridae</taxon>
        <taxon>Kukulkanvirus</taxon>
        <taxon>Kukulkanvirus guaymasense</taxon>
    </lineage>
</organism>
<evidence type="ECO:0000259" key="9">
    <source>
        <dbReference type="Pfam" id="PF01555"/>
    </source>
</evidence>
<reference evidence="10 11" key="1">
    <citation type="submission" date="2022-10" db="EMBL/GenBank/DDBJ databases">
        <title>Evolutionary Diversification of Methanotrophic Ca. Methanophagales (ANME-1) and Their Expansive Virome.</title>
        <authorList>
            <person name="Laso-Perez R."/>
            <person name="Wu F."/>
            <person name="Cremiere A."/>
            <person name="Speth D.R."/>
            <person name="Magyar J.S."/>
            <person name="Krupovic M."/>
            <person name="Orphan V.J."/>
        </authorList>
    </citation>
    <scope>NUCLEOTIDE SEQUENCE [LARGE SCALE GENOMIC DNA]</scope>
</reference>
<gene>
    <name evidence="10" type="ORF">LDLAKGPJ_00019</name>
</gene>
<evidence type="ECO:0000313" key="10">
    <source>
        <dbReference type="EMBL" id="WAE39443.1"/>
    </source>
</evidence>
<evidence type="ECO:0000256" key="6">
    <source>
        <dbReference type="ARBA" id="ARBA00022747"/>
    </source>
</evidence>
<proteinExistence type="inferred from homology"/>
<evidence type="ECO:0000313" key="11">
    <source>
        <dbReference type="Proteomes" id="UP001156259"/>
    </source>
</evidence>
<evidence type="ECO:0000256" key="8">
    <source>
        <dbReference type="ARBA" id="ARBA00049120"/>
    </source>
</evidence>
<name>A0A9E9A5P0_9CAUD</name>
<dbReference type="InterPro" id="IPR017985">
    <property type="entry name" value="MeTrfase_CN4_CS"/>
</dbReference>
<dbReference type="EMBL" id="OP880252">
    <property type="protein sequence ID" value="WAE39443.1"/>
    <property type="molecule type" value="Genomic_DNA"/>
</dbReference>
<dbReference type="SUPFAM" id="SSF53335">
    <property type="entry name" value="S-adenosyl-L-methionine-dependent methyltransferases"/>
    <property type="match status" value="1"/>
</dbReference>
<dbReference type="Proteomes" id="UP001156259">
    <property type="component" value="Segment"/>
</dbReference>